<dbReference type="GO" id="GO:0043200">
    <property type="term" value="P:response to amino acid"/>
    <property type="evidence" value="ECO:0007669"/>
    <property type="project" value="TreeGrafter"/>
</dbReference>
<dbReference type="Pfam" id="PF01037">
    <property type="entry name" value="AsnC_trans_reg"/>
    <property type="match status" value="1"/>
</dbReference>
<dbReference type="PRINTS" id="PR00033">
    <property type="entry name" value="HTHASNC"/>
</dbReference>
<gene>
    <name evidence="5" type="ORF">SAMN05421762_0879</name>
</gene>
<dbReference type="PANTHER" id="PTHR30154:SF17">
    <property type="entry name" value="DNA-BINDING TRANSCRIPTIONAL ACTIVATOR DECR"/>
    <property type="match status" value="1"/>
</dbReference>
<dbReference type="InterPro" id="IPR019887">
    <property type="entry name" value="Tscrpt_reg_AsnC/Lrp_C"/>
</dbReference>
<evidence type="ECO:0000256" key="1">
    <source>
        <dbReference type="ARBA" id="ARBA00023015"/>
    </source>
</evidence>
<dbReference type="STRING" id="517719.SAMN05421762_0879"/>
<dbReference type="SUPFAM" id="SSF54909">
    <property type="entry name" value="Dimeric alpha+beta barrel"/>
    <property type="match status" value="1"/>
</dbReference>
<dbReference type="GO" id="GO:0006355">
    <property type="term" value="P:regulation of DNA-templated transcription"/>
    <property type="evidence" value="ECO:0007669"/>
    <property type="project" value="UniProtKB-ARBA"/>
</dbReference>
<dbReference type="InterPro" id="IPR011991">
    <property type="entry name" value="ArsR-like_HTH"/>
</dbReference>
<dbReference type="Gene3D" id="3.30.70.920">
    <property type="match status" value="1"/>
</dbReference>
<keyword evidence="6" id="KW-1185">Reference proteome</keyword>
<dbReference type="CDD" id="cd00090">
    <property type="entry name" value="HTH_ARSR"/>
    <property type="match status" value="1"/>
</dbReference>
<evidence type="ECO:0000313" key="6">
    <source>
        <dbReference type="Proteomes" id="UP000231644"/>
    </source>
</evidence>
<dbReference type="EMBL" id="FOLX01000001">
    <property type="protein sequence ID" value="SFC42864.1"/>
    <property type="molecule type" value="Genomic_DNA"/>
</dbReference>
<evidence type="ECO:0000256" key="3">
    <source>
        <dbReference type="ARBA" id="ARBA00023163"/>
    </source>
</evidence>
<dbReference type="Pfam" id="PF13412">
    <property type="entry name" value="HTH_24"/>
    <property type="match status" value="1"/>
</dbReference>
<dbReference type="GO" id="GO:0043565">
    <property type="term" value="F:sequence-specific DNA binding"/>
    <property type="evidence" value="ECO:0007669"/>
    <property type="project" value="InterPro"/>
</dbReference>
<dbReference type="InterPro" id="IPR011008">
    <property type="entry name" value="Dimeric_a/b-barrel"/>
</dbReference>
<dbReference type="Proteomes" id="UP000231644">
    <property type="component" value="Unassembled WGS sequence"/>
</dbReference>
<keyword evidence="2" id="KW-0238">DNA-binding</keyword>
<dbReference type="AlphaFoldDB" id="A0A1I1J2X1"/>
<dbReference type="GO" id="GO:0005829">
    <property type="term" value="C:cytosol"/>
    <property type="evidence" value="ECO:0007669"/>
    <property type="project" value="TreeGrafter"/>
</dbReference>
<dbReference type="SUPFAM" id="SSF46785">
    <property type="entry name" value="Winged helix' DNA-binding domain"/>
    <property type="match status" value="1"/>
</dbReference>
<proteinExistence type="predicted"/>
<dbReference type="Gene3D" id="1.10.10.10">
    <property type="entry name" value="Winged helix-like DNA-binding domain superfamily/Winged helix DNA-binding domain"/>
    <property type="match status" value="1"/>
</dbReference>
<dbReference type="PROSITE" id="PS50956">
    <property type="entry name" value="HTH_ASNC_2"/>
    <property type="match status" value="1"/>
</dbReference>
<organism evidence="5 6">
    <name type="scientific">Pseudooceanicola nitratireducens</name>
    <dbReference type="NCBI Taxonomy" id="517719"/>
    <lineage>
        <taxon>Bacteria</taxon>
        <taxon>Pseudomonadati</taxon>
        <taxon>Pseudomonadota</taxon>
        <taxon>Alphaproteobacteria</taxon>
        <taxon>Rhodobacterales</taxon>
        <taxon>Paracoccaceae</taxon>
        <taxon>Pseudooceanicola</taxon>
    </lineage>
</organism>
<evidence type="ECO:0000256" key="2">
    <source>
        <dbReference type="ARBA" id="ARBA00023125"/>
    </source>
</evidence>
<dbReference type="PANTHER" id="PTHR30154">
    <property type="entry name" value="LEUCINE-RESPONSIVE REGULATORY PROTEIN"/>
    <property type="match status" value="1"/>
</dbReference>
<dbReference type="InterPro" id="IPR019888">
    <property type="entry name" value="Tscrpt_reg_AsnC-like"/>
</dbReference>
<evidence type="ECO:0000313" key="5">
    <source>
        <dbReference type="EMBL" id="SFC42864.1"/>
    </source>
</evidence>
<keyword evidence="3" id="KW-0804">Transcription</keyword>
<dbReference type="InterPro" id="IPR036388">
    <property type="entry name" value="WH-like_DNA-bd_sf"/>
</dbReference>
<dbReference type="InterPro" id="IPR000485">
    <property type="entry name" value="AsnC-type_HTH_dom"/>
</dbReference>
<dbReference type="InterPro" id="IPR036390">
    <property type="entry name" value="WH_DNA-bd_sf"/>
</dbReference>
<protein>
    <submittedName>
        <fullName evidence="5">Transcriptional regulator, AsnC family</fullName>
    </submittedName>
</protein>
<accession>A0A1I1J2X1</accession>
<feature type="domain" description="HTH asnC-type" evidence="4">
    <location>
        <begin position="8"/>
        <end position="71"/>
    </location>
</feature>
<keyword evidence="1" id="KW-0805">Transcription regulation</keyword>
<evidence type="ECO:0000259" key="4">
    <source>
        <dbReference type="PROSITE" id="PS50956"/>
    </source>
</evidence>
<sequence>MTRMSVKLDEIDRRILRALQKDATLSQRDLADRVGLSQNACWRRVNRLKDEKVIAGYTVRLDRDAVDLGLTVFVLIRTRQHSADWLKNFRREVSTIPNVIDMFRIAGDYDYILKVQVADMNGFDQVYQRMIASVDLDTVTSLITMEAIAEDRDLPL</sequence>
<name>A0A1I1J2X1_9RHOB</name>
<reference evidence="5 6" key="1">
    <citation type="submission" date="2016-10" db="EMBL/GenBank/DDBJ databases">
        <authorList>
            <person name="de Groot N.N."/>
        </authorList>
    </citation>
    <scope>NUCLEOTIDE SEQUENCE [LARGE SCALE GENOMIC DNA]</scope>
    <source>
        <strain evidence="5 6">DSM 29619</strain>
    </source>
</reference>
<dbReference type="SMART" id="SM00344">
    <property type="entry name" value="HTH_ASNC"/>
    <property type="match status" value="1"/>
</dbReference>